<dbReference type="RefSeq" id="WP_251221847.1">
    <property type="nucleotide sequence ID" value="NZ_JAMBOL010000002.1"/>
</dbReference>
<dbReference type="InterPro" id="IPR010158">
    <property type="entry name" value="Amidase_Cbmase"/>
</dbReference>
<evidence type="ECO:0000313" key="8">
    <source>
        <dbReference type="EMBL" id="MCM3712998.1"/>
    </source>
</evidence>
<accession>A0A9X2DMH1</accession>
<dbReference type="NCBIfam" id="NF006771">
    <property type="entry name" value="PRK09290.1-5"/>
    <property type="match status" value="1"/>
</dbReference>
<name>A0A9X2DMH1_9BACI</name>
<comment type="similarity">
    <text evidence="2">Belongs to the peptidase M20 family.</text>
</comment>
<organism evidence="8 9">
    <name type="scientific">Halalkalibacter oceani</name>
    <dbReference type="NCBI Taxonomy" id="1653776"/>
    <lineage>
        <taxon>Bacteria</taxon>
        <taxon>Bacillati</taxon>
        <taxon>Bacillota</taxon>
        <taxon>Bacilli</taxon>
        <taxon>Bacillales</taxon>
        <taxon>Bacillaceae</taxon>
        <taxon>Halalkalibacter</taxon>
    </lineage>
</organism>
<feature type="binding site" evidence="7">
    <location>
        <position position="127"/>
    </location>
    <ligand>
        <name>Zn(2+)</name>
        <dbReference type="ChEBI" id="CHEBI:29105"/>
        <label>2</label>
    </ligand>
</feature>
<keyword evidence="6" id="KW-0464">Manganese</keyword>
<comment type="caution">
    <text evidence="8">The sequence shown here is derived from an EMBL/GenBank/DDBJ whole genome shotgun (WGS) entry which is preliminary data.</text>
</comment>
<keyword evidence="9" id="KW-1185">Reference proteome</keyword>
<dbReference type="GO" id="GO:0016813">
    <property type="term" value="F:hydrolase activity, acting on carbon-nitrogen (but not peptide) bonds, in linear amidines"/>
    <property type="evidence" value="ECO:0007669"/>
    <property type="project" value="InterPro"/>
</dbReference>
<dbReference type="SUPFAM" id="SSF53187">
    <property type="entry name" value="Zn-dependent exopeptidases"/>
    <property type="match status" value="1"/>
</dbReference>
<feature type="binding site" evidence="7">
    <location>
        <position position="384"/>
    </location>
    <ligand>
        <name>Zn(2+)</name>
        <dbReference type="ChEBI" id="CHEBI:29105"/>
        <label>2</label>
    </ligand>
</feature>
<comment type="cofactor">
    <cofactor evidence="1">
        <name>Mn(2+)</name>
        <dbReference type="ChEBI" id="CHEBI:29035"/>
    </cofactor>
</comment>
<comment type="cofactor">
    <cofactor evidence="7">
        <name>Zn(2+)</name>
        <dbReference type="ChEBI" id="CHEBI:29105"/>
    </cofactor>
    <text evidence="7">Binds 2 Zn(2+) ions per subunit.</text>
</comment>
<reference evidence="8" key="1">
    <citation type="submission" date="2022-05" db="EMBL/GenBank/DDBJ databases">
        <title>Comparative Genomics of Spacecraft Associated Microbes.</title>
        <authorList>
            <person name="Tran M.T."/>
            <person name="Wright A."/>
            <person name="Seuylemezian A."/>
            <person name="Eisen J."/>
            <person name="Coil D."/>
        </authorList>
    </citation>
    <scope>NUCLEOTIDE SEQUENCE</scope>
    <source>
        <strain evidence="8">214.1.1</strain>
    </source>
</reference>
<dbReference type="PANTHER" id="PTHR32494:SF19">
    <property type="entry name" value="ALLANTOATE DEIMINASE-RELATED"/>
    <property type="match status" value="1"/>
</dbReference>
<dbReference type="PIRSF" id="PIRSF001235">
    <property type="entry name" value="Amidase_carbamoylase"/>
    <property type="match status" value="1"/>
</dbReference>
<dbReference type="EMBL" id="JAMBOL010000002">
    <property type="protein sequence ID" value="MCM3712998.1"/>
    <property type="molecule type" value="Genomic_DNA"/>
</dbReference>
<dbReference type="InterPro" id="IPR036264">
    <property type="entry name" value="Bact_exopeptidase_dim_dom"/>
</dbReference>
<evidence type="ECO:0000256" key="1">
    <source>
        <dbReference type="ARBA" id="ARBA00001936"/>
    </source>
</evidence>
<dbReference type="PANTHER" id="PTHR32494">
    <property type="entry name" value="ALLANTOATE DEIMINASE-RELATED"/>
    <property type="match status" value="1"/>
</dbReference>
<feature type="binding site" evidence="7">
    <location>
        <position position="92"/>
    </location>
    <ligand>
        <name>Zn(2+)</name>
        <dbReference type="ChEBI" id="CHEBI:29105"/>
        <label>2</label>
    </ligand>
</feature>
<keyword evidence="5" id="KW-0378">Hydrolase</keyword>
<dbReference type="AlphaFoldDB" id="A0A9X2DMH1"/>
<keyword evidence="7" id="KW-0862">Zinc</keyword>
<dbReference type="Gene3D" id="3.40.630.10">
    <property type="entry name" value="Zn peptidases"/>
    <property type="match status" value="1"/>
</dbReference>
<dbReference type="NCBIfam" id="TIGR01879">
    <property type="entry name" value="hydantase"/>
    <property type="match status" value="1"/>
</dbReference>
<protein>
    <submittedName>
        <fullName evidence="8">M20 family metallo-hydrolase</fullName>
    </submittedName>
</protein>
<dbReference type="GO" id="GO:0046872">
    <property type="term" value="F:metal ion binding"/>
    <property type="evidence" value="ECO:0007669"/>
    <property type="project" value="UniProtKB-KW"/>
</dbReference>
<dbReference type="Gene3D" id="3.30.70.360">
    <property type="match status" value="1"/>
</dbReference>
<comment type="subunit">
    <text evidence="3">Homodimer.</text>
</comment>
<evidence type="ECO:0000313" key="9">
    <source>
        <dbReference type="Proteomes" id="UP001139179"/>
    </source>
</evidence>
<evidence type="ECO:0000256" key="3">
    <source>
        <dbReference type="ARBA" id="ARBA00011738"/>
    </source>
</evidence>
<evidence type="ECO:0000256" key="4">
    <source>
        <dbReference type="ARBA" id="ARBA00022723"/>
    </source>
</evidence>
<dbReference type="Proteomes" id="UP001139179">
    <property type="component" value="Unassembled WGS sequence"/>
</dbReference>
<proteinExistence type="inferred from homology"/>
<feature type="binding site" evidence="7">
    <location>
        <position position="92"/>
    </location>
    <ligand>
        <name>Zn(2+)</name>
        <dbReference type="ChEBI" id="CHEBI:29105"/>
        <label>1</label>
    </ligand>
</feature>
<dbReference type="Pfam" id="PF01546">
    <property type="entry name" value="Peptidase_M20"/>
    <property type="match status" value="1"/>
</dbReference>
<evidence type="ECO:0000256" key="5">
    <source>
        <dbReference type="ARBA" id="ARBA00022801"/>
    </source>
</evidence>
<dbReference type="CDD" id="cd03884">
    <property type="entry name" value="M20_bAS"/>
    <property type="match status" value="1"/>
</dbReference>
<dbReference type="InterPro" id="IPR002933">
    <property type="entry name" value="Peptidase_M20"/>
</dbReference>
<feature type="binding site" evidence="7">
    <location>
        <position position="192"/>
    </location>
    <ligand>
        <name>Zn(2+)</name>
        <dbReference type="ChEBI" id="CHEBI:29105"/>
        <label>1</label>
    </ligand>
</feature>
<keyword evidence="4 7" id="KW-0479">Metal-binding</keyword>
<evidence type="ECO:0000256" key="6">
    <source>
        <dbReference type="ARBA" id="ARBA00023211"/>
    </source>
</evidence>
<evidence type="ECO:0000256" key="2">
    <source>
        <dbReference type="ARBA" id="ARBA00006153"/>
    </source>
</evidence>
<dbReference type="SUPFAM" id="SSF55031">
    <property type="entry name" value="Bacterial exopeptidase dimerisation domain"/>
    <property type="match status" value="1"/>
</dbReference>
<gene>
    <name evidence="8" type="ORF">M3202_02810</name>
</gene>
<feature type="binding site" evidence="7">
    <location>
        <position position="81"/>
    </location>
    <ligand>
        <name>Zn(2+)</name>
        <dbReference type="ChEBI" id="CHEBI:29105"/>
        <label>1</label>
    </ligand>
</feature>
<evidence type="ECO:0000256" key="7">
    <source>
        <dbReference type="PIRSR" id="PIRSR001235-1"/>
    </source>
</evidence>
<sequence>MISSKRLNERIETLGKISEQIEGWEGVTRLALSEKEKEAKVLVKSWMEQAGLSIYTDPAGNLIGRKEGLKPGLKPVVIGSHMDTTFNAGKYDGTLGVIAGLEVAQHINEEGIEIMRPLEVIAINDEEGVRFRDGGLFGSRAMTGKLNKEDLNLKDENGISRRQALESFGLNPDEIKKAVRKKEELELYLEMHIEQGPVLVEAGVPVGIIQGINGRYFGQVIVEGEANHCGGTPMGMRHDAFIGASEIVIGLEEILSDYSSPTVGTICTAEISPGADNIIAGRVVLSGIDIRDLDNSRRDSIVEQLKARAQEIGSRREVKIEFNDMLRTSSAMCSSHIKERMLIEAKNMKLSYIEMPSGACHDAQLMAELCDMGMIFVRSTGGSHNPNEHAKIEDIALGTELLSRTALSYLS</sequence>